<dbReference type="PANTHER" id="PTHR24413">
    <property type="entry name" value="SPECKLE-TYPE POZ PROTEIN"/>
    <property type="match status" value="1"/>
</dbReference>
<dbReference type="AlphaFoldDB" id="A0A8S4G2U2"/>
<evidence type="ECO:0000313" key="2">
    <source>
        <dbReference type="EMBL" id="CAG9133757.1"/>
    </source>
</evidence>
<dbReference type="SMART" id="SM00225">
    <property type="entry name" value="BTB"/>
    <property type="match status" value="1"/>
</dbReference>
<proteinExistence type="predicted"/>
<reference evidence="2" key="1">
    <citation type="submission" date="2020-11" db="EMBL/GenBank/DDBJ databases">
        <authorList>
            <person name="Whiteford S."/>
        </authorList>
    </citation>
    <scope>NUCLEOTIDE SEQUENCE</scope>
</reference>
<accession>A0A8S4G2U2</accession>
<comment type="caution">
    <text evidence="2">The sequence shown here is derived from an EMBL/GenBank/DDBJ whole genome shotgun (WGS) entry which is preliminary data.</text>
</comment>
<dbReference type="Proteomes" id="UP000653454">
    <property type="component" value="Unassembled WGS sequence"/>
</dbReference>
<dbReference type="InterPro" id="IPR000210">
    <property type="entry name" value="BTB/POZ_dom"/>
</dbReference>
<sequence length="371" mass="42567">MIMIDEEDPIPMDLGGYRHRDGSDDEDNGEAEFQTISETVSCLARCLTEDARYLCIYDVAQKLTHPGDYDIGGTHAPGYRPETWFYYTTSLCPNNIHLLNLFVCHRKTGSCLIKVSESTEATHINPSPGDTSSRSELTETLASYNIFSSRPDQHHYIKTYCFTKKDIDALKNTLLIHVQIQTDTIKVLLKPNVIRRIKLAHDFGNLLSNKEKTDFVLESSSGKKFNVHKIIVVAHSPVLRERVRDSRSSSLKLDINNEDLELLLEFLYTGTIKEVCKQDCLKLLGIAEQFELKNMFNLVQYVINKQIDVNNAVDVVVLSEKYHLEQLQANVFRFIRDHPAVLDTEGWRNLDNVHLTKKMFKYIYSFNNKKG</sequence>
<dbReference type="SUPFAM" id="SSF54695">
    <property type="entry name" value="POZ domain"/>
    <property type="match status" value="1"/>
</dbReference>
<feature type="domain" description="BTB" evidence="1">
    <location>
        <begin position="213"/>
        <end position="272"/>
    </location>
</feature>
<evidence type="ECO:0000313" key="3">
    <source>
        <dbReference type="Proteomes" id="UP000653454"/>
    </source>
</evidence>
<dbReference type="EMBL" id="CAJHNJ030000066">
    <property type="protein sequence ID" value="CAG9133757.1"/>
    <property type="molecule type" value="Genomic_DNA"/>
</dbReference>
<organism evidence="2 3">
    <name type="scientific">Plutella xylostella</name>
    <name type="common">Diamondback moth</name>
    <name type="synonym">Plutella maculipennis</name>
    <dbReference type="NCBI Taxonomy" id="51655"/>
    <lineage>
        <taxon>Eukaryota</taxon>
        <taxon>Metazoa</taxon>
        <taxon>Ecdysozoa</taxon>
        <taxon>Arthropoda</taxon>
        <taxon>Hexapoda</taxon>
        <taxon>Insecta</taxon>
        <taxon>Pterygota</taxon>
        <taxon>Neoptera</taxon>
        <taxon>Endopterygota</taxon>
        <taxon>Lepidoptera</taxon>
        <taxon>Glossata</taxon>
        <taxon>Ditrysia</taxon>
        <taxon>Yponomeutoidea</taxon>
        <taxon>Plutellidae</taxon>
        <taxon>Plutella</taxon>
    </lineage>
</organism>
<dbReference type="InterPro" id="IPR011333">
    <property type="entry name" value="SKP1/BTB/POZ_sf"/>
</dbReference>
<name>A0A8S4G2U2_PLUXY</name>
<keyword evidence="3" id="KW-1185">Reference proteome</keyword>
<protein>
    <submittedName>
        <fullName evidence="2">(diamondback moth) hypothetical protein</fullName>
    </submittedName>
</protein>
<dbReference type="Gene3D" id="1.25.40.420">
    <property type="match status" value="1"/>
</dbReference>
<dbReference type="Pfam" id="PF00651">
    <property type="entry name" value="BTB"/>
    <property type="match status" value="1"/>
</dbReference>
<gene>
    <name evidence="2" type="ORF">PLXY2_LOCUS11943</name>
</gene>
<dbReference type="PROSITE" id="PS50097">
    <property type="entry name" value="BTB"/>
    <property type="match status" value="1"/>
</dbReference>
<evidence type="ECO:0000259" key="1">
    <source>
        <dbReference type="PROSITE" id="PS50097"/>
    </source>
</evidence>
<dbReference type="Gene3D" id="3.30.710.10">
    <property type="entry name" value="Potassium Channel Kv1.1, Chain A"/>
    <property type="match status" value="1"/>
</dbReference>